<sequence>MKEFKKLLHYAKPYWKLALFSLVMLVAMVGFDLAVPRLVGRIIDKGIRQKDLQVVLTTSAVMLGLSLLSALVAVLNSISSIRVGESIARDLREAMFVKIQHFSYGNIDKFSTAKLMVRLTSDTAAVQRLFQMSLRIGTRAPLSMIGSIVLMFVTSKTLALAMMPILVAGGIVIVYFSVRLEPIFRTVQQRLDRLNTVLQENIAGAHLVKAFVRGPYESSRFEKANKNLADENIRVMQLMSSMSPILTMLINTGIVLVVWLGGGQAIHGNLSLGQIVAFTNYLMATLQPLTMMTQLSNNWANGLASAKRINEVLDAELEVSEAPDAVSLPEPSRGEIEFEGVSFHYNGATDLAVLEEICTRAEPGKTTAILGATGSGKSSLVNLIPRFYDASSGRVRIDELDVRRLRSDSLLEHIAVVPQDTVLFTGTVRDNIRYGRPNATEDEIIAAAKAAQAHDFIMRMPKGYDTHIEERGVNLSGGQKQRIAIARALVCKPSILILDDATSSVDVETETQIQNAIAKAALGTTVIMVAQRISTVLNADKIIVLDQGRIVAEGTHKVLLKSSPIYKEIYDSQLGAGVRHGL</sequence>
<feature type="transmembrane region" description="Helical" evidence="9">
    <location>
        <begin position="54"/>
        <end position="75"/>
    </location>
</feature>
<evidence type="ECO:0000256" key="9">
    <source>
        <dbReference type="SAM" id="Phobius"/>
    </source>
</evidence>
<dbReference type="InterPro" id="IPR003439">
    <property type="entry name" value="ABC_transporter-like_ATP-bd"/>
</dbReference>
<dbReference type="SUPFAM" id="SSF90123">
    <property type="entry name" value="ABC transporter transmembrane region"/>
    <property type="match status" value="1"/>
</dbReference>
<evidence type="ECO:0000313" key="12">
    <source>
        <dbReference type="EMBL" id="SLM11807.1"/>
    </source>
</evidence>
<dbReference type="PROSITE" id="PS50929">
    <property type="entry name" value="ABC_TM1F"/>
    <property type="match status" value="1"/>
</dbReference>
<feature type="transmembrane region" description="Helical" evidence="9">
    <location>
        <begin position="159"/>
        <end position="178"/>
    </location>
</feature>
<keyword evidence="7 9" id="KW-1133">Transmembrane helix</keyword>
<keyword evidence="3" id="KW-1003">Cell membrane</keyword>
<proteinExistence type="predicted"/>
<keyword evidence="5" id="KW-0547">Nucleotide-binding</keyword>
<dbReference type="GO" id="GO:0005524">
    <property type="term" value="F:ATP binding"/>
    <property type="evidence" value="ECO:0007669"/>
    <property type="project" value="UniProtKB-KW"/>
</dbReference>
<dbReference type="SMART" id="SM00382">
    <property type="entry name" value="AAA"/>
    <property type="match status" value="1"/>
</dbReference>
<feature type="transmembrane region" description="Helical" evidence="9">
    <location>
        <begin position="244"/>
        <end position="262"/>
    </location>
</feature>
<keyword evidence="4 9" id="KW-0812">Transmembrane</keyword>
<protein>
    <submittedName>
        <fullName evidence="12">Uncharacterized ABC transporter ATP-binding protein YfiB</fullName>
    </submittedName>
</protein>
<dbReference type="CDD" id="cd18548">
    <property type="entry name" value="ABC_6TM_Tm287_like"/>
    <property type="match status" value="1"/>
</dbReference>
<dbReference type="PROSITE" id="PS00211">
    <property type="entry name" value="ABC_TRANSPORTER_1"/>
    <property type="match status" value="1"/>
</dbReference>
<gene>
    <name evidence="12" type="primary">yfiB</name>
    <name evidence="12" type="ORF">SPIROBIBN47_210078</name>
</gene>
<dbReference type="PANTHER" id="PTHR43394:SF1">
    <property type="entry name" value="ATP-BINDING CASSETTE SUB-FAMILY B MEMBER 10, MITOCHONDRIAL"/>
    <property type="match status" value="1"/>
</dbReference>
<dbReference type="FunFam" id="3.40.50.300:FF:000221">
    <property type="entry name" value="Multidrug ABC transporter ATP-binding protein"/>
    <property type="match status" value="1"/>
</dbReference>
<dbReference type="GO" id="GO:0015421">
    <property type="term" value="F:ABC-type oligopeptide transporter activity"/>
    <property type="evidence" value="ECO:0007669"/>
    <property type="project" value="TreeGrafter"/>
</dbReference>
<accession>A0A3P3XH84</accession>
<dbReference type="Pfam" id="PF00664">
    <property type="entry name" value="ABC_membrane"/>
    <property type="match status" value="1"/>
</dbReference>
<evidence type="ECO:0000259" key="11">
    <source>
        <dbReference type="PROSITE" id="PS50929"/>
    </source>
</evidence>
<evidence type="ECO:0000256" key="4">
    <source>
        <dbReference type="ARBA" id="ARBA00022692"/>
    </source>
</evidence>
<feature type="transmembrane region" description="Helical" evidence="9">
    <location>
        <begin position="14"/>
        <end position="34"/>
    </location>
</feature>
<evidence type="ECO:0000259" key="10">
    <source>
        <dbReference type="PROSITE" id="PS50893"/>
    </source>
</evidence>
<dbReference type="PANTHER" id="PTHR43394">
    <property type="entry name" value="ATP-DEPENDENT PERMEASE MDL1, MITOCHONDRIAL"/>
    <property type="match status" value="1"/>
</dbReference>
<dbReference type="PROSITE" id="PS50893">
    <property type="entry name" value="ABC_TRANSPORTER_2"/>
    <property type="match status" value="1"/>
</dbReference>
<keyword evidence="2" id="KW-0813">Transport</keyword>
<dbReference type="InterPro" id="IPR027417">
    <property type="entry name" value="P-loop_NTPase"/>
</dbReference>
<evidence type="ECO:0000256" key="5">
    <source>
        <dbReference type="ARBA" id="ARBA00022741"/>
    </source>
</evidence>
<feature type="domain" description="ABC transporter" evidence="10">
    <location>
        <begin position="336"/>
        <end position="572"/>
    </location>
</feature>
<evidence type="ECO:0000256" key="1">
    <source>
        <dbReference type="ARBA" id="ARBA00004651"/>
    </source>
</evidence>
<dbReference type="EMBL" id="FWDM01000014">
    <property type="protein sequence ID" value="SLM11807.1"/>
    <property type="molecule type" value="Genomic_DNA"/>
</dbReference>
<dbReference type="InterPro" id="IPR036640">
    <property type="entry name" value="ABC1_TM_sf"/>
</dbReference>
<evidence type="ECO:0000256" key="8">
    <source>
        <dbReference type="ARBA" id="ARBA00023136"/>
    </source>
</evidence>
<dbReference type="Gene3D" id="1.20.1560.10">
    <property type="entry name" value="ABC transporter type 1, transmembrane domain"/>
    <property type="match status" value="1"/>
</dbReference>
<dbReference type="InterPro" id="IPR039421">
    <property type="entry name" value="Type_1_exporter"/>
</dbReference>
<keyword evidence="6 12" id="KW-0067">ATP-binding</keyword>
<comment type="subcellular location">
    <subcellularLocation>
        <location evidence="1">Cell membrane</location>
        <topology evidence="1">Multi-pass membrane protein</topology>
    </subcellularLocation>
</comment>
<evidence type="ECO:0000256" key="7">
    <source>
        <dbReference type="ARBA" id="ARBA00022989"/>
    </source>
</evidence>
<dbReference type="InterPro" id="IPR003593">
    <property type="entry name" value="AAA+_ATPase"/>
</dbReference>
<feature type="transmembrane region" description="Helical" evidence="9">
    <location>
        <begin position="136"/>
        <end position="153"/>
    </location>
</feature>
<dbReference type="InterPro" id="IPR011527">
    <property type="entry name" value="ABC1_TM_dom"/>
</dbReference>
<dbReference type="GO" id="GO:0016887">
    <property type="term" value="F:ATP hydrolysis activity"/>
    <property type="evidence" value="ECO:0007669"/>
    <property type="project" value="InterPro"/>
</dbReference>
<dbReference type="AlphaFoldDB" id="A0A3P3XH84"/>
<name>A0A3P3XH84_9SPIR</name>
<dbReference type="Gene3D" id="3.40.50.300">
    <property type="entry name" value="P-loop containing nucleotide triphosphate hydrolases"/>
    <property type="match status" value="1"/>
</dbReference>
<evidence type="ECO:0000256" key="3">
    <source>
        <dbReference type="ARBA" id="ARBA00022475"/>
    </source>
</evidence>
<feature type="domain" description="ABC transmembrane type-1" evidence="11">
    <location>
        <begin position="19"/>
        <end position="301"/>
    </location>
</feature>
<dbReference type="Pfam" id="PF00005">
    <property type="entry name" value="ABC_tran"/>
    <property type="match status" value="1"/>
</dbReference>
<keyword evidence="8 9" id="KW-0472">Membrane</keyword>
<organism evidence="12">
    <name type="scientific">uncultured spirochete</name>
    <dbReference type="NCBI Taxonomy" id="156406"/>
    <lineage>
        <taxon>Bacteria</taxon>
        <taxon>Pseudomonadati</taxon>
        <taxon>Spirochaetota</taxon>
        <taxon>Spirochaetia</taxon>
        <taxon>Spirochaetales</taxon>
        <taxon>environmental samples</taxon>
    </lineage>
</organism>
<reference evidence="12" key="1">
    <citation type="submission" date="2017-02" db="EMBL/GenBank/DDBJ databases">
        <authorList>
            <person name="Regsiter A."/>
            <person name="William W."/>
        </authorList>
    </citation>
    <scope>NUCLEOTIDE SEQUENCE</scope>
    <source>
        <strain evidence="12">Bib</strain>
    </source>
</reference>
<evidence type="ECO:0000256" key="2">
    <source>
        <dbReference type="ARBA" id="ARBA00022448"/>
    </source>
</evidence>
<dbReference type="InterPro" id="IPR017871">
    <property type="entry name" value="ABC_transporter-like_CS"/>
</dbReference>
<evidence type="ECO:0000256" key="6">
    <source>
        <dbReference type="ARBA" id="ARBA00022840"/>
    </source>
</evidence>
<dbReference type="GO" id="GO:0005886">
    <property type="term" value="C:plasma membrane"/>
    <property type="evidence" value="ECO:0007669"/>
    <property type="project" value="UniProtKB-SubCell"/>
</dbReference>
<dbReference type="SUPFAM" id="SSF52540">
    <property type="entry name" value="P-loop containing nucleoside triphosphate hydrolases"/>
    <property type="match status" value="1"/>
</dbReference>